<evidence type="ECO:0000256" key="4">
    <source>
        <dbReference type="ARBA" id="ARBA00022643"/>
    </source>
</evidence>
<dbReference type="InterPro" id="IPR029479">
    <property type="entry name" value="Nitroreductase"/>
</dbReference>
<dbReference type="PANTHER" id="PTHR43673">
    <property type="entry name" value="NAD(P)H NITROREDUCTASE YDGI-RELATED"/>
    <property type="match status" value="1"/>
</dbReference>
<proteinExistence type="inferred from homology"/>
<evidence type="ECO:0000313" key="8">
    <source>
        <dbReference type="EMBL" id="KXB04588.1"/>
    </source>
</evidence>
<dbReference type="EMBL" id="LHYC01000055">
    <property type="protein sequence ID" value="KXB04588.1"/>
    <property type="molecule type" value="Genomic_DNA"/>
</dbReference>
<sequence length="170" mass="19719">MIDAIKNRRSIRNFKNKKVEEEKIREILKAAMYAPSAHSSYPWEIIVVTEEEKRKALGKATKWSDFAAEAPVCFTILGDENKSDRWIEDTSIVSEHILLEAVEQNLGGCWIQIKNGSGKDPEEYVREVLEIPKRWRVLSVLAVGYPKERKPPHTEGEFKEEKIHYQQHSE</sequence>
<keyword evidence="4" id="KW-0288">FMN</keyword>
<comment type="similarity">
    <text evidence="2">Belongs to the nitroreductase family.</text>
</comment>
<dbReference type="SUPFAM" id="SSF55469">
    <property type="entry name" value="FMN-dependent nitroreductase-like"/>
    <property type="match status" value="1"/>
</dbReference>
<dbReference type="GO" id="GO:0016491">
    <property type="term" value="F:oxidoreductase activity"/>
    <property type="evidence" value="ECO:0007669"/>
    <property type="project" value="UniProtKB-KW"/>
</dbReference>
<accession>A0A133VDQ9</accession>
<name>A0A133VDQ9_9EURY</name>
<keyword evidence="5" id="KW-0560">Oxidoreductase</keyword>
<dbReference type="PANTHER" id="PTHR43673:SF2">
    <property type="entry name" value="NITROREDUCTASE"/>
    <property type="match status" value="1"/>
</dbReference>
<evidence type="ECO:0000256" key="1">
    <source>
        <dbReference type="ARBA" id="ARBA00001917"/>
    </source>
</evidence>
<feature type="domain" description="Nitroreductase" evidence="7">
    <location>
        <begin position="5"/>
        <end position="145"/>
    </location>
</feature>
<organism evidence="8 9">
    <name type="scientific">candidate division MSBL1 archaeon SCGC-AAA382A03</name>
    <dbReference type="NCBI Taxonomy" id="1698278"/>
    <lineage>
        <taxon>Archaea</taxon>
        <taxon>Methanobacteriati</taxon>
        <taxon>Methanobacteriota</taxon>
        <taxon>candidate division MSBL1</taxon>
    </lineage>
</organism>
<evidence type="ECO:0000259" key="7">
    <source>
        <dbReference type="Pfam" id="PF00881"/>
    </source>
</evidence>
<comment type="caution">
    <text evidence="8">The sequence shown here is derived from an EMBL/GenBank/DDBJ whole genome shotgun (WGS) entry which is preliminary data.</text>
</comment>
<dbReference type="Gene3D" id="3.40.109.10">
    <property type="entry name" value="NADH Oxidase"/>
    <property type="match status" value="1"/>
</dbReference>
<dbReference type="InterPro" id="IPR000415">
    <property type="entry name" value="Nitroreductase-like"/>
</dbReference>
<keyword evidence="9" id="KW-1185">Reference proteome</keyword>
<keyword evidence="3" id="KW-0285">Flavoprotein</keyword>
<evidence type="ECO:0000256" key="3">
    <source>
        <dbReference type="ARBA" id="ARBA00022630"/>
    </source>
</evidence>
<feature type="region of interest" description="Disordered" evidence="6">
    <location>
        <begin position="148"/>
        <end position="170"/>
    </location>
</feature>
<comment type="cofactor">
    <cofactor evidence="1">
        <name>FMN</name>
        <dbReference type="ChEBI" id="CHEBI:58210"/>
    </cofactor>
</comment>
<evidence type="ECO:0000313" key="9">
    <source>
        <dbReference type="Proteomes" id="UP000070549"/>
    </source>
</evidence>
<dbReference type="CDD" id="cd02151">
    <property type="entry name" value="nitroreductase"/>
    <property type="match status" value="1"/>
</dbReference>
<gene>
    <name evidence="8" type="ORF">AKJ49_01935</name>
</gene>
<reference evidence="8 9" key="1">
    <citation type="journal article" date="2016" name="Sci. Rep.">
        <title>Metabolic traits of an uncultured archaeal lineage -MSBL1- from brine pools of the Red Sea.</title>
        <authorList>
            <person name="Mwirichia R."/>
            <person name="Alam I."/>
            <person name="Rashid M."/>
            <person name="Vinu M."/>
            <person name="Ba-Alawi W."/>
            <person name="Anthony Kamau A."/>
            <person name="Kamanda Ngugi D."/>
            <person name="Goker M."/>
            <person name="Klenk H.P."/>
            <person name="Bajic V."/>
            <person name="Stingl U."/>
        </authorList>
    </citation>
    <scope>NUCLEOTIDE SEQUENCE [LARGE SCALE GENOMIC DNA]</scope>
    <source>
        <strain evidence="8">SCGC-AAA382A03</strain>
    </source>
</reference>
<dbReference type="Pfam" id="PF00881">
    <property type="entry name" value="Nitroreductase"/>
    <property type="match status" value="1"/>
</dbReference>
<dbReference type="AlphaFoldDB" id="A0A133VDQ9"/>
<dbReference type="Proteomes" id="UP000070549">
    <property type="component" value="Unassembled WGS sequence"/>
</dbReference>
<evidence type="ECO:0000256" key="5">
    <source>
        <dbReference type="ARBA" id="ARBA00023002"/>
    </source>
</evidence>
<evidence type="ECO:0000256" key="6">
    <source>
        <dbReference type="SAM" id="MobiDB-lite"/>
    </source>
</evidence>
<protein>
    <recommendedName>
        <fullName evidence="7">Nitroreductase domain-containing protein</fullName>
    </recommendedName>
</protein>
<evidence type="ECO:0000256" key="2">
    <source>
        <dbReference type="ARBA" id="ARBA00007118"/>
    </source>
</evidence>